<evidence type="ECO:0008006" key="3">
    <source>
        <dbReference type="Google" id="ProtNLM"/>
    </source>
</evidence>
<feature type="compositionally biased region" description="Basic and acidic residues" evidence="1">
    <location>
        <begin position="7"/>
        <end position="18"/>
    </location>
</feature>
<sequence>MLSQLGEIRRGTQQDRPTRHPLAANSPTIRCVSARTPTSTPRVGSAGSTRPSVDGGGFEYVRDRQAVRRPLAPPDPVSRPLYVVDEGSGFLAGQSLDVSGGSAFP</sequence>
<feature type="region of interest" description="Disordered" evidence="1">
    <location>
        <begin position="1"/>
        <end position="58"/>
    </location>
</feature>
<proteinExistence type="predicted"/>
<dbReference type="RefSeq" id="WP_369173989.1">
    <property type="nucleotide sequence ID" value="NZ_CP163439.1"/>
</dbReference>
<dbReference type="AlphaFoldDB" id="A0AB39QAB2"/>
<evidence type="ECO:0000256" key="1">
    <source>
        <dbReference type="SAM" id="MobiDB-lite"/>
    </source>
</evidence>
<dbReference type="EMBL" id="CP163439">
    <property type="protein sequence ID" value="XDQ39262.1"/>
    <property type="molecule type" value="Genomic_DNA"/>
</dbReference>
<name>A0AB39QAB2_9ACTN</name>
<feature type="compositionally biased region" description="Polar residues" evidence="1">
    <location>
        <begin position="35"/>
        <end position="51"/>
    </location>
</feature>
<reference evidence="2" key="1">
    <citation type="submission" date="2024-07" db="EMBL/GenBank/DDBJ databases">
        <authorList>
            <person name="Yu S.T."/>
        </authorList>
    </citation>
    <scope>NUCLEOTIDE SEQUENCE</scope>
    <source>
        <strain evidence="2">R28</strain>
    </source>
</reference>
<protein>
    <recommendedName>
        <fullName evidence="3">SDR family oxidoreductase</fullName>
    </recommendedName>
</protein>
<organism evidence="2">
    <name type="scientific">Streptomyces sp. R28</name>
    <dbReference type="NCBI Taxonomy" id="3238628"/>
    <lineage>
        <taxon>Bacteria</taxon>
        <taxon>Bacillati</taxon>
        <taxon>Actinomycetota</taxon>
        <taxon>Actinomycetes</taxon>
        <taxon>Kitasatosporales</taxon>
        <taxon>Streptomycetaceae</taxon>
        <taxon>Streptomyces</taxon>
    </lineage>
</organism>
<accession>A0AB39QAB2</accession>
<evidence type="ECO:0000313" key="2">
    <source>
        <dbReference type="EMBL" id="XDQ39262.1"/>
    </source>
</evidence>
<gene>
    <name evidence="2" type="ORF">AB5J49_41210</name>
</gene>